<evidence type="ECO:0000313" key="2">
    <source>
        <dbReference type="Proteomes" id="UP000886251"/>
    </source>
</evidence>
<sequence length="217" mass="24288">MTGKLHLIRIGDHYYPRPDRGWGSCAEELLHHSSRYYHYTEAFLRNLAGDRRFVLGGYRAEDLSEAQRGVLAAVLSLPPGAETAAACIRIVEAVCAGRDDVDADLAERYRERLHVVPREEGAPVEHSFHDPVPPRDLPPIEPFLAIAERLQMPVAVHGHVVELSFRQLARHLDSPRPQVRVNLQNAILWLHQAGYHLHDHPGLSHGEARDIGDDGAV</sequence>
<proteinExistence type="predicted"/>
<dbReference type="AlphaFoldDB" id="A0A831WAB5"/>
<evidence type="ECO:0000313" key="1">
    <source>
        <dbReference type="EMBL" id="HEB97850.1"/>
    </source>
</evidence>
<dbReference type="Proteomes" id="UP000886251">
    <property type="component" value="Unassembled WGS sequence"/>
</dbReference>
<name>A0A831WAB5_9GAMM</name>
<keyword evidence="1" id="KW-0255">Endonuclease</keyword>
<protein>
    <submittedName>
        <fullName evidence="1">Endonuclease</fullName>
    </submittedName>
</protein>
<dbReference type="EMBL" id="DRKP01000193">
    <property type="protein sequence ID" value="HEB97850.1"/>
    <property type="molecule type" value="Genomic_DNA"/>
</dbReference>
<accession>A0A831WAB5</accession>
<comment type="caution">
    <text evidence="1">The sequence shown here is derived from an EMBL/GenBank/DDBJ whole genome shotgun (WGS) entry which is preliminary data.</text>
</comment>
<keyword evidence="1" id="KW-0540">Nuclease</keyword>
<gene>
    <name evidence="1" type="ORF">ENI96_15635</name>
</gene>
<reference evidence="1" key="1">
    <citation type="journal article" date="2020" name="mSystems">
        <title>Genome- and Community-Level Interaction Insights into Carbon Utilization and Element Cycling Functions of Hydrothermarchaeota in Hydrothermal Sediment.</title>
        <authorList>
            <person name="Zhou Z."/>
            <person name="Liu Y."/>
            <person name="Xu W."/>
            <person name="Pan J."/>
            <person name="Luo Z.H."/>
            <person name="Li M."/>
        </authorList>
    </citation>
    <scope>NUCLEOTIDE SEQUENCE [LARGE SCALE GENOMIC DNA]</scope>
    <source>
        <strain evidence="1">HyVt-443</strain>
    </source>
</reference>
<dbReference type="GO" id="GO:0004519">
    <property type="term" value="F:endonuclease activity"/>
    <property type="evidence" value="ECO:0007669"/>
    <property type="project" value="UniProtKB-KW"/>
</dbReference>
<organism evidence="1 2">
    <name type="scientific">Sedimenticola thiotaurini</name>
    <dbReference type="NCBI Taxonomy" id="1543721"/>
    <lineage>
        <taxon>Bacteria</taxon>
        <taxon>Pseudomonadati</taxon>
        <taxon>Pseudomonadota</taxon>
        <taxon>Gammaproteobacteria</taxon>
        <taxon>Chromatiales</taxon>
        <taxon>Sedimenticolaceae</taxon>
        <taxon>Sedimenticola</taxon>
    </lineage>
</organism>
<keyword evidence="1" id="KW-0378">Hydrolase</keyword>